<dbReference type="EC" id="2.1.1.37" evidence="7"/>
<keyword evidence="3 5" id="KW-0949">S-adenosyl-L-methionine</keyword>
<dbReference type="InterPro" id="IPR018117">
    <property type="entry name" value="C5_DNA_meth_AS"/>
</dbReference>
<evidence type="ECO:0000313" key="8">
    <source>
        <dbReference type="EMBL" id="OUQ04434.1"/>
    </source>
</evidence>
<dbReference type="PANTHER" id="PTHR46098">
    <property type="entry name" value="TRNA (CYTOSINE(38)-C(5))-METHYLTRANSFERASE"/>
    <property type="match status" value="1"/>
</dbReference>
<dbReference type="InterPro" id="IPR050750">
    <property type="entry name" value="C5-MTase"/>
</dbReference>
<evidence type="ECO:0000256" key="7">
    <source>
        <dbReference type="RuleBase" id="RU000417"/>
    </source>
</evidence>
<dbReference type="InterPro" id="IPR001525">
    <property type="entry name" value="C5_MeTfrase"/>
</dbReference>
<evidence type="ECO:0000313" key="9">
    <source>
        <dbReference type="Proteomes" id="UP000196258"/>
    </source>
</evidence>
<comment type="catalytic activity">
    <reaction evidence="7">
        <text>a 2'-deoxycytidine in DNA + S-adenosyl-L-methionine = a 5-methyl-2'-deoxycytidine in DNA + S-adenosyl-L-homocysteine + H(+)</text>
        <dbReference type="Rhea" id="RHEA:13681"/>
        <dbReference type="Rhea" id="RHEA-COMP:11369"/>
        <dbReference type="Rhea" id="RHEA-COMP:11370"/>
        <dbReference type="ChEBI" id="CHEBI:15378"/>
        <dbReference type="ChEBI" id="CHEBI:57856"/>
        <dbReference type="ChEBI" id="CHEBI:59789"/>
        <dbReference type="ChEBI" id="CHEBI:85452"/>
        <dbReference type="ChEBI" id="CHEBI:85454"/>
        <dbReference type="EC" id="2.1.1.37"/>
    </reaction>
</comment>
<comment type="similarity">
    <text evidence="5 6">Belongs to the class I-like SAM-binding methyltransferase superfamily. C5-methyltransferase family.</text>
</comment>
<evidence type="ECO:0000256" key="2">
    <source>
        <dbReference type="ARBA" id="ARBA00022679"/>
    </source>
</evidence>
<evidence type="ECO:0000256" key="6">
    <source>
        <dbReference type="RuleBase" id="RU000416"/>
    </source>
</evidence>
<dbReference type="Gene3D" id="3.40.50.150">
    <property type="entry name" value="Vaccinia Virus protein VP39"/>
    <property type="match status" value="2"/>
</dbReference>
<dbReference type="Proteomes" id="UP000196258">
    <property type="component" value="Unassembled WGS sequence"/>
</dbReference>
<dbReference type="RefSeq" id="WP_087257215.1">
    <property type="nucleotide sequence ID" value="NZ_CAUFBS010000037.1"/>
</dbReference>
<dbReference type="GO" id="GO:0032259">
    <property type="term" value="P:methylation"/>
    <property type="evidence" value="ECO:0007669"/>
    <property type="project" value="UniProtKB-KW"/>
</dbReference>
<keyword evidence="4" id="KW-0680">Restriction system</keyword>
<dbReference type="AlphaFoldDB" id="A0A1Y4QGQ8"/>
<keyword evidence="1 5" id="KW-0489">Methyltransferase</keyword>
<keyword evidence="2 5" id="KW-0808">Transferase</keyword>
<dbReference type="Gene3D" id="3.90.120.10">
    <property type="entry name" value="DNA Methylase, subunit A, domain 2"/>
    <property type="match status" value="1"/>
</dbReference>
<dbReference type="SUPFAM" id="SSF53335">
    <property type="entry name" value="S-adenosyl-L-methionine-dependent methyltransferases"/>
    <property type="match status" value="1"/>
</dbReference>
<dbReference type="InterPro" id="IPR029063">
    <property type="entry name" value="SAM-dependent_MTases_sf"/>
</dbReference>
<organism evidence="8 9">
    <name type="scientific">Thomasclavelia spiroformis</name>
    <dbReference type="NCBI Taxonomy" id="29348"/>
    <lineage>
        <taxon>Bacteria</taxon>
        <taxon>Bacillati</taxon>
        <taxon>Bacillota</taxon>
        <taxon>Erysipelotrichia</taxon>
        <taxon>Erysipelotrichales</taxon>
        <taxon>Coprobacillaceae</taxon>
        <taxon>Thomasclavelia</taxon>
    </lineage>
</organism>
<evidence type="ECO:0000256" key="5">
    <source>
        <dbReference type="PROSITE-ProRule" id="PRU01016"/>
    </source>
</evidence>
<accession>A0A1Y4QGQ8</accession>
<dbReference type="NCBIfam" id="TIGR00675">
    <property type="entry name" value="dcm"/>
    <property type="match status" value="1"/>
</dbReference>
<proteinExistence type="inferred from homology"/>
<dbReference type="Pfam" id="PF00145">
    <property type="entry name" value="DNA_methylase"/>
    <property type="match status" value="1"/>
</dbReference>
<name>A0A1Y4QGQ8_9FIRM</name>
<comment type="caution">
    <text evidence="8">The sequence shown here is derived from an EMBL/GenBank/DDBJ whole genome shotgun (WGS) entry which is preliminary data.</text>
</comment>
<protein>
    <recommendedName>
        <fullName evidence="7">Cytosine-specific methyltransferase</fullName>
        <ecNumber evidence="7">2.1.1.37</ecNumber>
    </recommendedName>
</protein>
<sequence>MKKTVIELFAGVGGFRVGLNDVHEFDEETGIAIENRDWDFIWFNQWEPSTKSQDAFQCYSLRFNETNKNHQNEDISKVPLDCIPSHSLLVGGFPCQDYSVARSLSGEKGIQGKKGVLFWEIKKILENKNTPFVLLENVDRLLKSPARQRGRDFGIMLRTFYDLGYNVEWRVINAAEYGFAQRRRRVFIFAWKKELKYSLLCDDMYTFIIEKSLFAKTFPINHEYFVINELNNDILKFNDTVEMTEKFAANFKKSGVMINGKIYTQDYTPIKINKYTTLNDIIEKNRDLSNYYLKESQIINMKKAKDSKKIERKNPIGESYNYSEGSMCFPDKLDLPGRTMLTSEASINRSTHVVEDFISKKYRFITEVEAERLQGFPDNWTNTGMSSRRRYFTMGNALVTNIINKLESSLSEIITNE</sequence>
<evidence type="ECO:0000256" key="4">
    <source>
        <dbReference type="ARBA" id="ARBA00022747"/>
    </source>
</evidence>
<dbReference type="PRINTS" id="PR00105">
    <property type="entry name" value="C5METTRFRASE"/>
</dbReference>
<dbReference type="PROSITE" id="PS00094">
    <property type="entry name" value="C5_MTASE_1"/>
    <property type="match status" value="1"/>
</dbReference>
<dbReference type="PANTHER" id="PTHR46098:SF1">
    <property type="entry name" value="TRNA (CYTOSINE(38)-C(5))-METHYLTRANSFERASE"/>
    <property type="match status" value="1"/>
</dbReference>
<dbReference type="GO" id="GO:0003886">
    <property type="term" value="F:DNA (cytosine-5-)-methyltransferase activity"/>
    <property type="evidence" value="ECO:0007669"/>
    <property type="project" value="UniProtKB-EC"/>
</dbReference>
<dbReference type="PROSITE" id="PS51679">
    <property type="entry name" value="SAM_MT_C5"/>
    <property type="match status" value="1"/>
</dbReference>
<evidence type="ECO:0000256" key="3">
    <source>
        <dbReference type="ARBA" id="ARBA00022691"/>
    </source>
</evidence>
<reference evidence="9" key="1">
    <citation type="submission" date="2017-04" db="EMBL/GenBank/DDBJ databases">
        <title>Function of individual gut microbiota members based on whole genome sequencing of pure cultures obtained from chicken caecum.</title>
        <authorList>
            <person name="Medvecky M."/>
            <person name="Cejkova D."/>
            <person name="Polansky O."/>
            <person name="Karasova D."/>
            <person name="Kubasova T."/>
            <person name="Cizek A."/>
            <person name="Rychlik I."/>
        </authorList>
    </citation>
    <scope>NUCLEOTIDE SEQUENCE [LARGE SCALE GENOMIC DNA]</scope>
    <source>
        <strain evidence="9">An149</strain>
    </source>
</reference>
<gene>
    <name evidence="8" type="ORF">B5E91_09790</name>
</gene>
<dbReference type="GO" id="GO:0009307">
    <property type="term" value="P:DNA restriction-modification system"/>
    <property type="evidence" value="ECO:0007669"/>
    <property type="project" value="UniProtKB-KW"/>
</dbReference>
<feature type="active site" evidence="5">
    <location>
        <position position="95"/>
    </location>
</feature>
<dbReference type="EMBL" id="NFLB01000011">
    <property type="protein sequence ID" value="OUQ04434.1"/>
    <property type="molecule type" value="Genomic_DNA"/>
</dbReference>
<evidence type="ECO:0000256" key="1">
    <source>
        <dbReference type="ARBA" id="ARBA00022603"/>
    </source>
</evidence>